<protein>
    <submittedName>
        <fullName evidence="2">Uncharacterized protein</fullName>
    </submittedName>
</protein>
<reference evidence="2" key="1">
    <citation type="submission" date="2019-04" db="EMBL/GenBank/DDBJ databases">
        <title>Sequencing of skin fungus with MAO and IRED activity.</title>
        <authorList>
            <person name="Marsaioli A.J."/>
            <person name="Bonatto J.M.C."/>
            <person name="Reis Junior O."/>
        </authorList>
    </citation>
    <scope>NUCLEOTIDE SEQUENCE</scope>
    <source>
        <strain evidence="2">30M1</strain>
    </source>
</reference>
<keyword evidence="3" id="KW-1185">Reference proteome</keyword>
<evidence type="ECO:0000256" key="1">
    <source>
        <dbReference type="SAM" id="MobiDB-lite"/>
    </source>
</evidence>
<feature type="region of interest" description="Disordered" evidence="1">
    <location>
        <begin position="117"/>
        <end position="151"/>
    </location>
</feature>
<proteinExistence type="predicted"/>
<dbReference type="Gene3D" id="1.10.720.30">
    <property type="entry name" value="SAP domain"/>
    <property type="match status" value="1"/>
</dbReference>
<sequence length="151" mass="16527">MSPGSTNPSKAPQDSNAARLPQFPVSDWQNNGTYNVIPSLPLSHFQNAPQPDLTDEDAEADEWDNAEYERQMQVHLEQQYGGYKVLELREISKGRGLRVRGCEDELVQRLAKDDVLRMYGGGRSGGHGSGQGADEKGKGKPGDRLGQSSSL</sequence>
<name>A0A9P4W8L9_CURKU</name>
<accession>A0A9P4W8L9</accession>
<evidence type="ECO:0000313" key="2">
    <source>
        <dbReference type="EMBL" id="KAF3005780.1"/>
    </source>
</evidence>
<dbReference type="SUPFAM" id="SSF68906">
    <property type="entry name" value="SAP domain"/>
    <property type="match status" value="1"/>
</dbReference>
<gene>
    <name evidence="2" type="ORF">E8E13_007363</name>
</gene>
<feature type="compositionally biased region" description="Basic and acidic residues" evidence="1">
    <location>
        <begin position="133"/>
        <end position="143"/>
    </location>
</feature>
<feature type="region of interest" description="Disordered" evidence="1">
    <location>
        <begin position="1"/>
        <end position="31"/>
    </location>
</feature>
<comment type="caution">
    <text evidence="2">The sequence shown here is derived from an EMBL/GenBank/DDBJ whole genome shotgun (WGS) entry which is preliminary data.</text>
</comment>
<evidence type="ECO:0000313" key="3">
    <source>
        <dbReference type="Proteomes" id="UP000801428"/>
    </source>
</evidence>
<feature type="compositionally biased region" description="Polar residues" evidence="1">
    <location>
        <begin position="1"/>
        <end position="16"/>
    </location>
</feature>
<dbReference type="EMBL" id="SWKU01000006">
    <property type="protein sequence ID" value="KAF3005780.1"/>
    <property type="molecule type" value="Genomic_DNA"/>
</dbReference>
<organism evidence="2 3">
    <name type="scientific">Curvularia kusanoi</name>
    <name type="common">Cochliobolus kusanoi</name>
    <dbReference type="NCBI Taxonomy" id="90978"/>
    <lineage>
        <taxon>Eukaryota</taxon>
        <taxon>Fungi</taxon>
        <taxon>Dikarya</taxon>
        <taxon>Ascomycota</taxon>
        <taxon>Pezizomycotina</taxon>
        <taxon>Dothideomycetes</taxon>
        <taxon>Pleosporomycetidae</taxon>
        <taxon>Pleosporales</taxon>
        <taxon>Pleosporineae</taxon>
        <taxon>Pleosporaceae</taxon>
        <taxon>Curvularia</taxon>
    </lineage>
</organism>
<feature type="compositionally biased region" description="Gly residues" evidence="1">
    <location>
        <begin position="119"/>
        <end position="131"/>
    </location>
</feature>
<dbReference type="Proteomes" id="UP000801428">
    <property type="component" value="Unassembled WGS sequence"/>
</dbReference>
<dbReference type="InterPro" id="IPR036361">
    <property type="entry name" value="SAP_dom_sf"/>
</dbReference>
<dbReference type="AlphaFoldDB" id="A0A9P4W8L9"/>
<dbReference type="OrthoDB" id="3787462at2759"/>